<reference evidence="1 2" key="1">
    <citation type="submission" date="2021-02" db="EMBL/GenBank/DDBJ databases">
        <authorList>
            <person name="Han P."/>
        </authorList>
    </citation>
    <scope>NUCLEOTIDE SEQUENCE [LARGE SCALE GENOMIC DNA]</scope>
    <source>
        <strain evidence="1">Candidatus Nitrospira sp. ZN2</strain>
    </source>
</reference>
<keyword evidence="2" id="KW-1185">Reference proteome</keyword>
<gene>
    <name evidence="1" type="ORF">NSPZN2_30401</name>
</gene>
<dbReference type="Proteomes" id="UP000675880">
    <property type="component" value="Unassembled WGS sequence"/>
</dbReference>
<evidence type="ECO:0000313" key="2">
    <source>
        <dbReference type="Proteomes" id="UP000675880"/>
    </source>
</evidence>
<sequence length="40" mass="4502">MCYKLSVSLPDTLALVRVYRRINSDLVGSNDRQTVNSEGM</sequence>
<protein>
    <submittedName>
        <fullName evidence="1">Uncharacterized protein</fullName>
    </submittedName>
</protein>
<comment type="caution">
    <text evidence="1">The sequence shown here is derived from an EMBL/GenBank/DDBJ whole genome shotgun (WGS) entry which is preliminary data.</text>
</comment>
<evidence type="ECO:0000313" key="1">
    <source>
        <dbReference type="EMBL" id="CAE6755881.1"/>
    </source>
</evidence>
<proteinExistence type="predicted"/>
<accession>A0ABN7LPJ7</accession>
<name>A0ABN7LPJ7_9BACT</name>
<dbReference type="EMBL" id="CAJNBJ010000016">
    <property type="protein sequence ID" value="CAE6755881.1"/>
    <property type="molecule type" value="Genomic_DNA"/>
</dbReference>
<organism evidence="1 2">
    <name type="scientific">Nitrospira defluvii</name>
    <dbReference type="NCBI Taxonomy" id="330214"/>
    <lineage>
        <taxon>Bacteria</taxon>
        <taxon>Pseudomonadati</taxon>
        <taxon>Nitrospirota</taxon>
        <taxon>Nitrospiria</taxon>
        <taxon>Nitrospirales</taxon>
        <taxon>Nitrospiraceae</taxon>
        <taxon>Nitrospira</taxon>
    </lineage>
</organism>